<dbReference type="GO" id="GO:0016887">
    <property type="term" value="F:ATP hydrolysis activity"/>
    <property type="evidence" value="ECO:0007669"/>
    <property type="project" value="InterPro"/>
</dbReference>
<dbReference type="PANTHER" id="PTHR41259:SF1">
    <property type="entry name" value="DOUBLE-STRAND BREAK REPAIR RAD50 ATPASE, PUTATIVE-RELATED"/>
    <property type="match status" value="1"/>
</dbReference>
<dbReference type="SUPFAM" id="SSF52540">
    <property type="entry name" value="P-loop containing nucleoside triphosphate hydrolases"/>
    <property type="match status" value="1"/>
</dbReference>
<protein>
    <submittedName>
        <fullName evidence="3">DNA double-strand break repair Rad50 ATPase</fullName>
    </submittedName>
</protein>
<dbReference type="EMBL" id="FUIE01000001">
    <property type="protein sequence ID" value="SJM45489.1"/>
    <property type="molecule type" value="Genomic_DNA"/>
</dbReference>
<proteinExistence type="predicted"/>
<name>A0A1R4EPE5_BREDI</name>
<reference evidence="3 4" key="1">
    <citation type="submission" date="2017-02" db="EMBL/GenBank/DDBJ databases">
        <authorList>
            <person name="Peterson S.W."/>
        </authorList>
    </citation>
    <scope>NUCLEOTIDE SEQUENCE [LARGE SCALE GENOMIC DNA]</scope>
    <source>
        <strain evidence="3 4">3F5N</strain>
    </source>
</reference>
<dbReference type="InterPro" id="IPR038729">
    <property type="entry name" value="Rad50/SbcC_AAA"/>
</dbReference>
<dbReference type="OrthoDB" id="7069379at2"/>
<organism evidence="3 4">
    <name type="scientific">Brevundimonas diminuta 3F5N</name>
    <dbReference type="NCBI Taxonomy" id="1255603"/>
    <lineage>
        <taxon>Bacteria</taxon>
        <taxon>Pseudomonadati</taxon>
        <taxon>Pseudomonadota</taxon>
        <taxon>Alphaproteobacteria</taxon>
        <taxon>Caulobacterales</taxon>
        <taxon>Caulobacteraceae</taxon>
        <taxon>Brevundimonas</taxon>
    </lineage>
</organism>
<dbReference type="RefSeq" id="WP_087138707.1">
    <property type="nucleotide sequence ID" value="NZ_FUIE01000001.1"/>
</dbReference>
<keyword evidence="1" id="KW-0175">Coiled coil</keyword>
<dbReference type="PANTHER" id="PTHR41259">
    <property type="entry name" value="DOUBLE-STRAND BREAK REPAIR RAD50 ATPASE, PUTATIVE-RELATED"/>
    <property type="match status" value="1"/>
</dbReference>
<feature type="coiled-coil region" evidence="1">
    <location>
        <begin position="566"/>
        <end position="644"/>
    </location>
</feature>
<dbReference type="GO" id="GO:0006302">
    <property type="term" value="P:double-strand break repair"/>
    <property type="evidence" value="ECO:0007669"/>
    <property type="project" value="InterPro"/>
</dbReference>
<dbReference type="Proteomes" id="UP000195766">
    <property type="component" value="Unassembled WGS sequence"/>
</dbReference>
<dbReference type="Gene3D" id="3.40.50.300">
    <property type="entry name" value="P-loop containing nucleotide triphosphate hydrolases"/>
    <property type="match status" value="2"/>
</dbReference>
<evidence type="ECO:0000259" key="2">
    <source>
        <dbReference type="Pfam" id="PF13476"/>
    </source>
</evidence>
<evidence type="ECO:0000313" key="4">
    <source>
        <dbReference type="Proteomes" id="UP000195766"/>
    </source>
</evidence>
<dbReference type="AlphaFoldDB" id="A0A1R4EPE5"/>
<gene>
    <name evidence="3" type="ORF">FM111_00070</name>
</gene>
<accession>A0A1R4EPE5</accession>
<feature type="coiled-coil region" evidence="1">
    <location>
        <begin position="204"/>
        <end position="238"/>
    </location>
</feature>
<feature type="domain" description="Rad50/SbcC-type AAA" evidence="2">
    <location>
        <begin position="5"/>
        <end position="54"/>
    </location>
</feature>
<dbReference type="InterPro" id="IPR027417">
    <property type="entry name" value="P-loop_NTPase"/>
</dbReference>
<evidence type="ECO:0000256" key="1">
    <source>
        <dbReference type="SAM" id="Coils"/>
    </source>
</evidence>
<evidence type="ECO:0000313" key="3">
    <source>
        <dbReference type="EMBL" id="SJM45489.1"/>
    </source>
</evidence>
<dbReference type="Pfam" id="PF13476">
    <property type="entry name" value="AAA_23"/>
    <property type="match status" value="1"/>
</dbReference>
<sequence>MKVRKLTLANFRKFRKPVTISGFSNGLNIVVEPNETGKSTLLEALRAAFFVRHSAKSELVRSFCPFGDDVAPRVAVEFEINQQRWRLEKQFLKAPSVLLEGPEGRLESDAAEERLQDLLGFEKGNNRGSDPETRGVLGLLWVEQATALSVAAPGQLVRESVREALEAEVGVVLGGRRFDLVKARVEEAYAEYRTSRAGKSTGRLAAAEAEVEATRSRRDEAAAKLAAYQGALAGLEEARARRRLLDRDLADPEIAERLRRLHDDKKAADNSQLRLSTAEARFGETAAAVLNLEQRLLRHRSAIKEVVDLSEALAKSELTQSEEEVGFAAALKALDANRDHLAEARERLGVADKALIEARSYFAEREKQGAVERIRAQHAEIRRLEEVIAQRDETARLHIDAADLQALDALDLKVTEARIAFELGAVAVEIELLSDVALTVDGRAAEPGRRDLVRPTEFLVGKAARVVVTPPGATGLAAESELKSAEAALASALVPLGSETVAAARARAERAANAIEEIASLRQQIERLCPGEPVLGLAPGSAALKALLIDLGDVADTAPDGPAVELAALEAALQSAREEEQTARARLEAQQAVAHEHDKTLARLGAERADLARGLGQARQTLEAAEQEGDLQAVEASCLALKEELARRSEALEQVRQLAGTFDVARIAQGIANIVREQAQGQQEQIDLASQIGGLESLIDNEGSKGPASLAAEADEQHQAALERQARLAAEADALELLRQTLSDVGGETARAFLEPVTRRVAHYVEQVLPGAEPRFNEEMSLTALTRGSTAEASGDLSRGTQEQLAVLTRLAFADLLLDRGAPVSLILDDPLVYSDDGRFELMTNILTTASERMQIILLTCRTKAFRHVAGHRLSLAQA</sequence>